<evidence type="ECO:0008006" key="3">
    <source>
        <dbReference type="Google" id="ProtNLM"/>
    </source>
</evidence>
<dbReference type="Pfam" id="PF11604">
    <property type="entry name" value="CusF_Ec"/>
    <property type="match status" value="1"/>
</dbReference>
<dbReference type="OrthoDB" id="7632486at2"/>
<dbReference type="RefSeq" id="WP_011644218.1">
    <property type="nucleotide sequence ID" value="NC_008347.1"/>
</dbReference>
<protein>
    <recommendedName>
        <fullName evidence="3">Cu/Ag efflux protein CusF</fullName>
    </recommendedName>
</protein>
<organism evidence="1 2">
    <name type="scientific">Maricaulis maris (strain MCS10)</name>
    <name type="common">Caulobacter maris</name>
    <dbReference type="NCBI Taxonomy" id="394221"/>
    <lineage>
        <taxon>Bacteria</taxon>
        <taxon>Pseudomonadati</taxon>
        <taxon>Pseudomonadota</taxon>
        <taxon>Alphaproteobacteria</taxon>
        <taxon>Maricaulales</taxon>
        <taxon>Maricaulaceae</taxon>
        <taxon>Maricaulis</taxon>
    </lineage>
</organism>
<accession>Q0AMC0</accession>
<evidence type="ECO:0000313" key="2">
    <source>
        <dbReference type="Proteomes" id="UP000001964"/>
    </source>
</evidence>
<dbReference type="KEGG" id="mmr:Mmar10_2281"/>
<dbReference type="Proteomes" id="UP000001964">
    <property type="component" value="Chromosome"/>
</dbReference>
<dbReference type="EMBL" id="CP000449">
    <property type="protein sequence ID" value="ABI66573.1"/>
    <property type="molecule type" value="Genomic_DNA"/>
</dbReference>
<proteinExistence type="predicted"/>
<reference evidence="1 2" key="1">
    <citation type="submission" date="2006-08" db="EMBL/GenBank/DDBJ databases">
        <title>Complete sequence of Maricaulis maris MCS10.</title>
        <authorList>
            <consortium name="US DOE Joint Genome Institute"/>
            <person name="Copeland A."/>
            <person name="Lucas S."/>
            <person name="Lapidus A."/>
            <person name="Barry K."/>
            <person name="Detter J.C."/>
            <person name="Glavina del Rio T."/>
            <person name="Hammon N."/>
            <person name="Israni S."/>
            <person name="Dalin E."/>
            <person name="Tice H."/>
            <person name="Pitluck S."/>
            <person name="Saunders E."/>
            <person name="Brettin T."/>
            <person name="Bruce D."/>
            <person name="Han C."/>
            <person name="Tapia R."/>
            <person name="Gilna P."/>
            <person name="Schmutz J."/>
            <person name="Larimer F."/>
            <person name="Land M."/>
            <person name="Hauser L."/>
            <person name="Kyrpides N."/>
            <person name="Mikhailova N."/>
            <person name="Viollier P."/>
            <person name="Stephens C."/>
            <person name="Richardson P."/>
        </authorList>
    </citation>
    <scope>NUCLEOTIDE SEQUENCE [LARGE SCALE GENOMIC DNA]</scope>
    <source>
        <strain evidence="1 2">MCS10</strain>
    </source>
</reference>
<dbReference type="Gene3D" id="2.40.50.320">
    <property type="entry name" value="Copper binding periplasmic protein CusF"/>
    <property type="match status" value="1"/>
</dbReference>
<dbReference type="AlphaFoldDB" id="Q0AMC0"/>
<keyword evidence="2" id="KW-1185">Reference proteome</keyword>
<dbReference type="InterPro" id="IPR042230">
    <property type="entry name" value="CusF_sf"/>
</dbReference>
<dbReference type="HOGENOM" id="CLU_2093926_0_0_5"/>
<evidence type="ECO:0000313" key="1">
    <source>
        <dbReference type="EMBL" id="ABI66573.1"/>
    </source>
</evidence>
<gene>
    <name evidence="1" type="ordered locus">Mmar10_2281</name>
</gene>
<sequence precursor="true">MITLLATSLLLATATTASDHHGNHDHHGGHAMADAEAMAQSIVSADVRTVDTEARTTLLRHEAMPELGMGAMVMPFAIDDGVDIALFQPGAALMVTVTRRDGELVVIAAEVDESAG</sequence>
<dbReference type="STRING" id="394221.Mmar10_2281"/>
<dbReference type="eggNOG" id="COG5569">
    <property type="taxonomic scope" value="Bacteria"/>
</dbReference>
<name>Q0AMC0_MARMM</name>
<dbReference type="InterPro" id="IPR021647">
    <property type="entry name" value="CusF_Ec"/>
</dbReference>